<evidence type="ECO:0000256" key="1">
    <source>
        <dbReference type="ARBA" id="ARBA00001946"/>
    </source>
</evidence>
<dbReference type="InterPro" id="IPR023214">
    <property type="entry name" value="HAD_sf"/>
</dbReference>
<dbReference type="Gene3D" id="3.40.50.1000">
    <property type="entry name" value="HAD superfamily/HAD-like"/>
    <property type="match status" value="1"/>
</dbReference>
<dbReference type="Pfam" id="PF00702">
    <property type="entry name" value="Hydrolase"/>
    <property type="match status" value="1"/>
</dbReference>
<protein>
    <submittedName>
        <fullName evidence="4">HAD-IA family hydrolase</fullName>
    </submittedName>
</protein>
<comment type="cofactor">
    <cofactor evidence="1">
        <name>Mg(2+)</name>
        <dbReference type="ChEBI" id="CHEBI:18420"/>
    </cofactor>
</comment>
<gene>
    <name evidence="4" type="ORF">WG929_04645</name>
</gene>
<organism evidence="4 5">
    <name type="scientific">Oceanobacter antarcticus</name>
    <dbReference type="NCBI Taxonomy" id="3133425"/>
    <lineage>
        <taxon>Bacteria</taxon>
        <taxon>Pseudomonadati</taxon>
        <taxon>Pseudomonadota</taxon>
        <taxon>Gammaproteobacteria</taxon>
        <taxon>Oceanospirillales</taxon>
        <taxon>Oceanospirillaceae</taxon>
        <taxon>Oceanobacter</taxon>
    </lineage>
</organism>
<evidence type="ECO:0000256" key="3">
    <source>
        <dbReference type="ARBA" id="ARBA00022842"/>
    </source>
</evidence>
<evidence type="ECO:0000256" key="2">
    <source>
        <dbReference type="ARBA" id="ARBA00022801"/>
    </source>
</evidence>
<dbReference type="SFLD" id="SFLDG01129">
    <property type="entry name" value="C1.5:_HAD__Beta-PGM__Phosphata"/>
    <property type="match status" value="1"/>
</dbReference>
<comment type="caution">
    <text evidence="4">The sequence shown here is derived from an EMBL/GenBank/DDBJ whole genome shotgun (WGS) entry which is preliminary data.</text>
</comment>
<evidence type="ECO:0000313" key="4">
    <source>
        <dbReference type="EMBL" id="MFK4751696.1"/>
    </source>
</evidence>
<keyword evidence="2 4" id="KW-0378">Hydrolase</keyword>
<proteinExistence type="predicted"/>
<dbReference type="NCBIfam" id="TIGR01549">
    <property type="entry name" value="HAD-SF-IA-v1"/>
    <property type="match status" value="1"/>
</dbReference>
<dbReference type="PANTHER" id="PTHR46470:SF4">
    <property type="entry name" value="5-AMINO-6-(5-PHOSPHO-D-RIBITYLAMINO)URACIL PHOSPHATASE YIGB"/>
    <property type="match status" value="1"/>
</dbReference>
<reference evidence="4 5" key="1">
    <citation type="submission" date="2024-03" db="EMBL/GenBank/DDBJ databases">
        <title>High-quality draft genome sequence of Oceanobacter sp. wDCs-4.</title>
        <authorList>
            <person name="Dong C."/>
        </authorList>
    </citation>
    <scope>NUCLEOTIDE SEQUENCE [LARGE SCALE GENOMIC DNA]</scope>
    <source>
        <strain evidence="5">wDCs-4</strain>
    </source>
</reference>
<dbReference type="RefSeq" id="WP_416205093.1">
    <property type="nucleotide sequence ID" value="NZ_JBBKTX010000004.1"/>
</dbReference>
<dbReference type="PANTHER" id="PTHR46470">
    <property type="entry name" value="N-ACYLNEURAMINATE-9-PHOSPHATASE"/>
    <property type="match status" value="1"/>
</dbReference>
<dbReference type="Gene3D" id="1.20.120.1600">
    <property type="match status" value="1"/>
</dbReference>
<evidence type="ECO:0000313" key="5">
    <source>
        <dbReference type="Proteomes" id="UP001620597"/>
    </source>
</evidence>
<keyword evidence="5" id="KW-1185">Reference proteome</keyword>
<sequence length="238" mass="26458">MALKLITLDLDDTLWHTAPVMRRAEQACYDWICAHCAGFADLYSLEGLRQYKSELAECYPSLQHQMSQLRFETLRRAAMQTGCDRNSARALADSAFAVFAHERSTLELFAGAEVMLQQLATHWPLIAVTNGNADLEKVGIRHYFSAHLNAETIGAAKPAPDLFHAALAHAVVEPHECLHIGDHPHHDIDAAHAAGLHTLWVNLNESPWPDAFASPTLQVSALSDVVEQVTQWQRQLSH</sequence>
<dbReference type="InterPro" id="IPR051400">
    <property type="entry name" value="HAD-like_hydrolase"/>
</dbReference>
<dbReference type="InterPro" id="IPR006439">
    <property type="entry name" value="HAD-SF_hydro_IA"/>
</dbReference>
<dbReference type="EMBL" id="JBBKTX010000004">
    <property type="protein sequence ID" value="MFK4751696.1"/>
    <property type="molecule type" value="Genomic_DNA"/>
</dbReference>
<dbReference type="SUPFAM" id="SSF56784">
    <property type="entry name" value="HAD-like"/>
    <property type="match status" value="1"/>
</dbReference>
<name>A0ABW8NFH5_9GAMM</name>
<accession>A0ABW8NFH5</accession>
<keyword evidence="3" id="KW-0460">Magnesium</keyword>
<dbReference type="NCBIfam" id="TIGR01509">
    <property type="entry name" value="HAD-SF-IA-v3"/>
    <property type="match status" value="1"/>
</dbReference>
<dbReference type="InterPro" id="IPR036412">
    <property type="entry name" value="HAD-like_sf"/>
</dbReference>
<dbReference type="Proteomes" id="UP001620597">
    <property type="component" value="Unassembled WGS sequence"/>
</dbReference>
<dbReference type="GO" id="GO:0016787">
    <property type="term" value="F:hydrolase activity"/>
    <property type="evidence" value="ECO:0007669"/>
    <property type="project" value="UniProtKB-KW"/>
</dbReference>
<dbReference type="SFLD" id="SFLDS00003">
    <property type="entry name" value="Haloacid_Dehalogenase"/>
    <property type="match status" value="1"/>
</dbReference>